<gene>
    <name evidence="2" type="ORF">Lalb_Chr17g0337981</name>
</gene>
<keyword evidence="1" id="KW-1133">Transmembrane helix</keyword>
<evidence type="ECO:0000313" key="3">
    <source>
        <dbReference type="Proteomes" id="UP000447434"/>
    </source>
</evidence>
<dbReference type="Proteomes" id="UP000447434">
    <property type="component" value="Chromosome 17"/>
</dbReference>
<comment type="caution">
    <text evidence="2">The sequence shown here is derived from an EMBL/GenBank/DDBJ whole genome shotgun (WGS) entry which is preliminary data.</text>
</comment>
<reference evidence="3" key="1">
    <citation type="journal article" date="2020" name="Nat. Commun.">
        <title>Genome sequence of the cluster root forming white lupin.</title>
        <authorList>
            <person name="Hufnagel B."/>
            <person name="Marques A."/>
            <person name="Soriano A."/>
            <person name="Marques L."/>
            <person name="Divol F."/>
            <person name="Doumas P."/>
            <person name="Sallet E."/>
            <person name="Mancinotti D."/>
            <person name="Carrere S."/>
            <person name="Marande W."/>
            <person name="Arribat S."/>
            <person name="Keller J."/>
            <person name="Huneau C."/>
            <person name="Blein T."/>
            <person name="Aime D."/>
            <person name="Laguerre M."/>
            <person name="Taylor J."/>
            <person name="Schubert V."/>
            <person name="Nelson M."/>
            <person name="Geu-Flores F."/>
            <person name="Crespi M."/>
            <person name="Gallardo-Guerrero K."/>
            <person name="Delaux P.-M."/>
            <person name="Salse J."/>
            <person name="Berges H."/>
            <person name="Guyot R."/>
            <person name="Gouzy J."/>
            <person name="Peret B."/>
        </authorList>
    </citation>
    <scope>NUCLEOTIDE SEQUENCE [LARGE SCALE GENOMIC DNA]</scope>
    <source>
        <strain evidence="3">cv. Amiga</strain>
    </source>
</reference>
<evidence type="ECO:0000256" key="1">
    <source>
        <dbReference type="SAM" id="Phobius"/>
    </source>
</evidence>
<keyword evidence="3" id="KW-1185">Reference proteome</keyword>
<feature type="transmembrane region" description="Helical" evidence="1">
    <location>
        <begin position="28"/>
        <end position="50"/>
    </location>
</feature>
<keyword evidence="1" id="KW-0812">Transmembrane</keyword>
<accession>A0A6A4P1R9</accession>
<evidence type="ECO:0000313" key="2">
    <source>
        <dbReference type="EMBL" id="KAE9595361.1"/>
    </source>
</evidence>
<keyword evidence="1" id="KW-0472">Membrane</keyword>
<sequence>MAWNIHPNIVHQKGTKSLNSPFYSPSTFHFVTFICSFLVFFLINSLLIVVKVTEIPKPNGEAHHRLCMVQRVSKAFMNSYVNMEHGLAI</sequence>
<name>A0A6A4P1R9_LUPAL</name>
<organism evidence="2 3">
    <name type="scientific">Lupinus albus</name>
    <name type="common">White lupine</name>
    <name type="synonym">Lupinus termis</name>
    <dbReference type="NCBI Taxonomy" id="3870"/>
    <lineage>
        <taxon>Eukaryota</taxon>
        <taxon>Viridiplantae</taxon>
        <taxon>Streptophyta</taxon>
        <taxon>Embryophyta</taxon>
        <taxon>Tracheophyta</taxon>
        <taxon>Spermatophyta</taxon>
        <taxon>Magnoliopsida</taxon>
        <taxon>eudicotyledons</taxon>
        <taxon>Gunneridae</taxon>
        <taxon>Pentapetalae</taxon>
        <taxon>rosids</taxon>
        <taxon>fabids</taxon>
        <taxon>Fabales</taxon>
        <taxon>Fabaceae</taxon>
        <taxon>Papilionoideae</taxon>
        <taxon>50 kb inversion clade</taxon>
        <taxon>genistoids sensu lato</taxon>
        <taxon>core genistoids</taxon>
        <taxon>Genisteae</taxon>
        <taxon>Lupinus</taxon>
    </lineage>
</organism>
<protein>
    <submittedName>
        <fullName evidence="2">Uncharacterized protein</fullName>
    </submittedName>
</protein>
<dbReference type="EMBL" id="WOCE01000017">
    <property type="protein sequence ID" value="KAE9595361.1"/>
    <property type="molecule type" value="Genomic_DNA"/>
</dbReference>
<proteinExistence type="predicted"/>
<dbReference type="AlphaFoldDB" id="A0A6A4P1R9"/>